<dbReference type="SUPFAM" id="SSF55681">
    <property type="entry name" value="Class II aaRS and biotin synthetases"/>
    <property type="match status" value="1"/>
</dbReference>
<sequence>MQNNTFSTLFVGQNRIKLLAVDSTNNFLKNLVSKSEPLPEGTVIMADDQFAGRGQQENTWHAEPGKNLTISILLKPKFLSLDKQFLLNMAISIAINKALTFYVANGISIKWPNDIYYFDKKLGGVLIENSVTGNTIKTAVIGIGLNINQQEFSEELKSKATSLHQILQQDVNLDELLVEICSQIESLYLLLKAGNYTFLRKTYVEKLYKFEKPSIYRQNGELFEGTIKGVTDLGLLNVEQNGKIKEYNFKEIEFLNHT</sequence>
<gene>
    <name evidence="3" type="ORF">HQN85_07300</name>
</gene>
<accession>A0ABX2DBY2</accession>
<dbReference type="GO" id="GO:0004077">
    <property type="term" value="F:biotin--[biotin carboxyl-carrier protein] ligase activity"/>
    <property type="evidence" value="ECO:0007669"/>
    <property type="project" value="UniProtKB-EC"/>
</dbReference>
<feature type="domain" description="BPL/LPL catalytic" evidence="2">
    <location>
        <begin position="10"/>
        <end position="192"/>
    </location>
</feature>
<organism evidence="3 4">
    <name type="scientific">Pedobacter boryungensis</name>
    <dbReference type="NCBI Taxonomy" id="869962"/>
    <lineage>
        <taxon>Bacteria</taxon>
        <taxon>Pseudomonadati</taxon>
        <taxon>Bacteroidota</taxon>
        <taxon>Sphingobacteriia</taxon>
        <taxon>Sphingobacteriales</taxon>
        <taxon>Sphingobacteriaceae</taxon>
        <taxon>Pedobacter</taxon>
    </lineage>
</organism>
<dbReference type="Proteomes" id="UP000762110">
    <property type="component" value="Unassembled WGS sequence"/>
</dbReference>
<dbReference type="EMBL" id="JABMKV010000002">
    <property type="protein sequence ID" value="NQX31525.1"/>
    <property type="molecule type" value="Genomic_DNA"/>
</dbReference>
<dbReference type="NCBIfam" id="TIGR00121">
    <property type="entry name" value="birA_ligase"/>
    <property type="match status" value="1"/>
</dbReference>
<dbReference type="InterPro" id="IPR004408">
    <property type="entry name" value="Biotin_CoA_COase_ligase"/>
</dbReference>
<proteinExistence type="predicted"/>
<reference evidence="3 4" key="1">
    <citation type="submission" date="2020-05" db="EMBL/GenBank/DDBJ databases">
        <title>Description of Pedobacter foliorum sp. nov.</title>
        <authorList>
            <person name="Qi S."/>
            <person name="Carlier A."/>
            <person name="Cnockaert M."/>
            <person name="Vandamme P."/>
        </authorList>
    </citation>
    <scope>NUCLEOTIDE SEQUENCE [LARGE SCALE GENOMIC DNA]</scope>
    <source>
        <strain evidence="3 4">LMG 31300</strain>
    </source>
</reference>
<dbReference type="InterPro" id="IPR004143">
    <property type="entry name" value="BPL_LPL_catalytic"/>
</dbReference>
<dbReference type="PANTHER" id="PTHR12835">
    <property type="entry name" value="BIOTIN PROTEIN LIGASE"/>
    <property type="match status" value="1"/>
</dbReference>
<dbReference type="Pfam" id="PF03099">
    <property type="entry name" value="BPL_LplA_LipB"/>
    <property type="match status" value="1"/>
</dbReference>
<dbReference type="PANTHER" id="PTHR12835:SF5">
    <property type="entry name" value="BIOTIN--PROTEIN LIGASE"/>
    <property type="match status" value="1"/>
</dbReference>
<name>A0ABX2DBY2_9SPHI</name>
<protein>
    <submittedName>
        <fullName evidence="3">Biotin--[acetyl-CoA-carboxylase] ligase</fullName>
        <ecNumber evidence="3">6.3.4.15</ecNumber>
    </submittedName>
</protein>
<dbReference type="InterPro" id="IPR045864">
    <property type="entry name" value="aa-tRNA-synth_II/BPL/LPL"/>
</dbReference>
<keyword evidence="1 3" id="KW-0436">Ligase</keyword>
<evidence type="ECO:0000259" key="2">
    <source>
        <dbReference type="PROSITE" id="PS51733"/>
    </source>
</evidence>
<evidence type="ECO:0000313" key="4">
    <source>
        <dbReference type="Proteomes" id="UP000762110"/>
    </source>
</evidence>
<comment type="caution">
    <text evidence="3">The sequence shown here is derived from an EMBL/GenBank/DDBJ whole genome shotgun (WGS) entry which is preliminary data.</text>
</comment>
<dbReference type="EC" id="6.3.4.15" evidence="3"/>
<keyword evidence="4" id="KW-1185">Reference proteome</keyword>
<dbReference type="Gene3D" id="3.30.930.10">
    <property type="entry name" value="Bira Bifunctional Protein, Domain 2"/>
    <property type="match status" value="1"/>
</dbReference>
<evidence type="ECO:0000313" key="3">
    <source>
        <dbReference type="EMBL" id="NQX31525.1"/>
    </source>
</evidence>
<evidence type="ECO:0000256" key="1">
    <source>
        <dbReference type="ARBA" id="ARBA00022598"/>
    </source>
</evidence>
<dbReference type="PROSITE" id="PS51733">
    <property type="entry name" value="BPL_LPL_CATALYTIC"/>
    <property type="match status" value="1"/>
</dbReference>
<dbReference type="CDD" id="cd16442">
    <property type="entry name" value="BPL"/>
    <property type="match status" value="1"/>
</dbReference>